<protein>
    <recommendedName>
        <fullName evidence="2">precorrin-2 dehydrogenase</fullName>
        <ecNumber evidence="2">1.3.1.76</ecNumber>
    </recommendedName>
</protein>
<dbReference type="SUPFAM" id="SSF51735">
    <property type="entry name" value="NAD(P)-binding Rossmann-fold domains"/>
    <property type="match status" value="1"/>
</dbReference>
<dbReference type="PANTHER" id="PTHR35330">
    <property type="entry name" value="SIROHEME BIOSYNTHESIS PROTEIN MET8"/>
    <property type="match status" value="1"/>
</dbReference>
<keyword evidence="4" id="KW-0520">NAD</keyword>
<comment type="pathway">
    <text evidence="1">Porphyrin-containing compound metabolism; siroheme biosynthesis; sirohydrochlorin from precorrin-2: step 1/1.</text>
</comment>
<dbReference type="Proteomes" id="UP000433652">
    <property type="component" value="Unassembled WGS sequence"/>
</dbReference>
<reference evidence="7 8" key="1">
    <citation type="submission" date="2019-12" db="EMBL/GenBank/DDBJ databases">
        <title>Genomic-based taxomic classification of the family Erythrobacteraceae.</title>
        <authorList>
            <person name="Xu L."/>
        </authorList>
    </citation>
    <scope>NUCLEOTIDE SEQUENCE [LARGE SCALE GENOMIC DNA]</scope>
    <source>
        <strain evidence="7 8">MCCC 1K01500</strain>
    </source>
</reference>
<dbReference type="InterPro" id="IPR036291">
    <property type="entry name" value="NAD(P)-bd_dom_sf"/>
</dbReference>
<evidence type="ECO:0000256" key="1">
    <source>
        <dbReference type="ARBA" id="ARBA00005010"/>
    </source>
</evidence>
<evidence type="ECO:0000313" key="8">
    <source>
        <dbReference type="Proteomes" id="UP000433652"/>
    </source>
</evidence>
<dbReference type="Pfam" id="PF13241">
    <property type="entry name" value="NAD_binding_7"/>
    <property type="match status" value="1"/>
</dbReference>
<dbReference type="Gene3D" id="3.30.160.110">
    <property type="entry name" value="Siroheme synthase, domain 2"/>
    <property type="match status" value="1"/>
</dbReference>
<dbReference type="SUPFAM" id="SSF75615">
    <property type="entry name" value="Siroheme synthase middle domains-like"/>
    <property type="match status" value="1"/>
</dbReference>
<keyword evidence="5" id="KW-0627">Porphyrin biosynthesis</keyword>
<dbReference type="OrthoDB" id="9815856at2"/>
<evidence type="ECO:0000256" key="5">
    <source>
        <dbReference type="ARBA" id="ARBA00023244"/>
    </source>
</evidence>
<name>A0A6I4SWD8_9SPHN</name>
<dbReference type="EC" id="1.3.1.76" evidence="2"/>
<evidence type="ECO:0000256" key="2">
    <source>
        <dbReference type="ARBA" id="ARBA00012400"/>
    </source>
</evidence>
<dbReference type="InterPro" id="IPR028161">
    <property type="entry name" value="Met8-like"/>
</dbReference>
<gene>
    <name evidence="7" type="ORF">GRI89_07530</name>
</gene>
<dbReference type="NCBIfam" id="TIGR01470">
    <property type="entry name" value="cysG_Nterm"/>
    <property type="match status" value="1"/>
</dbReference>
<dbReference type="GO" id="GO:0043115">
    <property type="term" value="F:precorrin-2 dehydrogenase activity"/>
    <property type="evidence" value="ECO:0007669"/>
    <property type="project" value="UniProtKB-EC"/>
</dbReference>
<organism evidence="7 8">
    <name type="scientific">Croceibacterium salegens</name>
    <dbReference type="NCBI Taxonomy" id="1737568"/>
    <lineage>
        <taxon>Bacteria</taxon>
        <taxon>Pseudomonadati</taxon>
        <taxon>Pseudomonadota</taxon>
        <taxon>Alphaproteobacteria</taxon>
        <taxon>Sphingomonadales</taxon>
        <taxon>Erythrobacteraceae</taxon>
        <taxon>Croceibacterium</taxon>
    </lineage>
</organism>
<dbReference type="InterPro" id="IPR006367">
    <property type="entry name" value="Sirohaem_synthase_N"/>
</dbReference>
<dbReference type="GO" id="GO:0004325">
    <property type="term" value="F:ferrochelatase activity"/>
    <property type="evidence" value="ECO:0007669"/>
    <property type="project" value="InterPro"/>
</dbReference>
<evidence type="ECO:0000256" key="3">
    <source>
        <dbReference type="ARBA" id="ARBA00023002"/>
    </source>
</evidence>
<proteinExistence type="predicted"/>
<comment type="caution">
    <text evidence="7">The sequence shown here is derived from an EMBL/GenBank/DDBJ whole genome shotgun (WGS) entry which is preliminary data.</text>
</comment>
<sequence length="260" mass="27723">MSSLPLFHRVSGKPVLVLGEGVAADAKRRLAERAGAELLSDAREAVEAGVRIAFVALEDPALAEATAARLREAGMLVNVVDMPELCDFTTPSVLDRDPVQIAIGTDGASAGLAKHLRLRLETILPAGLGRLAQALGVSRDAIRARWPDAIERRRMLDAALEEGGPLDPMNGAGPDEVARWLTSDLAERPRASRIELAVKPDPDELTMRQLQLLGAADTILHEATVPGTILGRARADAARYPLDAAPRDDRPGLTLVLRLG</sequence>
<dbReference type="PANTHER" id="PTHR35330:SF1">
    <property type="entry name" value="SIROHEME BIOSYNTHESIS PROTEIN MET8"/>
    <property type="match status" value="1"/>
</dbReference>
<evidence type="ECO:0000313" key="7">
    <source>
        <dbReference type="EMBL" id="MXO59390.1"/>
    </source>
</evidence>
<dbReference type="Gene3D" id="3.40.50.720">
    <property type="entry name" value="NAD(P)-binding Rossmann-like Domain"/>
    <property type="match status" value="1"/>
</dbReference>
<accession>A0A6I4SWD8</accession>
<comment type="catalytic activity">
    <reaction evidence="6">
        <text>precorrin-2 + NAD(+) = sirohydrochlorin + NADH + 2 H(+)</text>
        <dbReference type="Rhea" id="RHEA:15613"/>
        <dbReference type="ChEBI" id="CHEBI:15378"/>
        <dbReference type="ChEBI" id="CHEBI:57540"/>
        <dbReference type="ChEBI" id="CHEBI:57945"/>
        <dbReference type="ChEBI" id="CHEBI:58351"/>
        <dbReference type="ChEBI" id="CHEBI:58827"/>
        <dbReference type="EC" id="1.3.1.76"/>
    </reaction>
</comment>
<dbReference type="RefSeq" id="WP_159793723.1">
    <property type="nucleotide sequence ID" value="NZ_WTYM01000033.1"/>
</dbReference>
<dbReference type="UniPathway" id="UPA00262">
    <property type="reaction ID" value="UER00222"/>
</dbReference>
<evidence type="ECO:0000256" key="4">
    <source>
        <dbReference type="ARBA" id="ARBA00023027"/>
    </source>
</evidence>
<dbReference type="GO" id="GO:0019354">
    <property type="term" value="P:siroheme biosynthetic process"/>
    <property type="evidence" value="ECO:0007669"/>
    <property type="project" value="UniProtKB-UniPathway"/>
</dbReference>
<keyword evidence="8" id="KW-1185">Reference proteome</keyword>
<evidence type="ECO:0000256" key="6">
    <source>
        <dbReference type="ARBA" id="ARBA00047561"/>
    </source>
</evidence>
<dbReference type="AlphaFoldDB" id="A0A6I4SWD8"/>
<keyword evidence="3" id="KW-0560">Oxidoreductase</keyword>
<dbReference type="EMBL" id="WTYM01000033">
    <property type="protein sequence ID" value="MXO59390.1"/>
    <property type="molecule type" value="Genomic_DNA"/>
</dbReference>